<evidence type="ECO:0000259" key="6">
    <source>
        <dbReference type="PROSITE" id="PS50048"/>
    </source>
</evidence>
<keyword evidence="8" id="KW-1185">Reference proteome</keyword>
<dbReference type="Pfam" id="PF00172">
    <property type="entry name" value="Zn_clus"/>
    <property type="match status" value="1"/>
</dbReference>
<dbReference type="PANTHER" id="PTHR37534">
    <property type="entry name" value="TRANSCRIPTIONAL ACTIVATOR PROTEIN UGA3"/>
    <property type="match status" value="1"/>
</dbReference>
<evidence type="ECO:0000256" key="1">
    <source>
        <dbReference type="ARBA" id="ARBA00004123"/>
    </source>
</evidence>
<evidence type="ECO:0000313" key="7">
    <source>
        <dbReference type="EMBL" id="KAJ5331612.1"/>
    </source>
</evidence>
<evidence type="ECO:0000256" key="4">
    <source>
        <dbReference type="ARBA" id="ARBA00023163"/>
    </source>
</evidence>
<proteinExistence type="predicted"/>
<feature type="domain" description="Zn(2)-C6 fungal-type" evidence="6">
    <location>
        <begin position="7"/>
        <end position="35"/>
    </location>
</feature>
<dbReference type="GO" id="GO:0005634">
    <property type="term" value="C:nucleus"/>
    <property type="evidence" value="ECO:0007669"/>
    <property type="project" value="UniProtKB-SubCell"/>
</dbReference>
<dbReference type="GO" id="GO:0045944">
    <property type="term" value="P:positive regulation of transcription by RNA polymerase II"/>
    <property type="evidence" value="ECO:0007669"/>
    <property type="project" value="TreeGrafter"/>
</dbReference>
<dbReference type="OrthoDB" id="5130013at2759"/>
<name>A0A9W9QIL0_9EURO</name>
<dbReference type="PANTHER" id="PTHR37534:SF8">
    <property type="entry name" value="ZN(II)2CYS6 TRANSCRIPTION FACTOR (EUROFUNG)"/>
    <property type="match status" value="1"/>
</dbReference>
<reference evidence="7" key="2">
    <citation type="journal article" date="2023" name="IMA Fungus">
        <title>Comparative genomic study of the Penicillium genus elucidates a diverse pangenome and 15 lateral gene transfer events.</title>
        <authorList>
            <person name="Petersen C."/>
            <person name="Sorensen T."/>
            <person name="Nielsen M.R."/>
            <person name="Sondergaard T.E."/>
            <person name="Sorensen J.L."/>
            <person name="Fitzpatrick D.A."/>
            <person name="Frisvad J.C."/>
            <person name="Nielsen K.L."/>
        </authorList>
    </citation>
    <scope>NUCLEOTIDE SEQUENCE</scope>
    <source>
        <strain evidence="7">IBT 21472</strain>
    </source>
</reference>
<accession>A0A9W9QIL0</accession>
<dbReference type="CDD" id="cd00067">
    <property type="entry name" value="GAL4"/>
    <property type="match status" value="1"/>
</dbReference>
<sequence>MESVPDPCYTCRNRRIQCDQTGVPCGKCEKAGLECLDKRPFRWVKGVAIRGKMQGRSYENAGPSFTAEHAPVLAKSRRTLIRSSQGRLGRSNGTFGTSPSIPVNLEDPSLLNLDQASKYYIDYCEYPVSSYPCPNHFDLLTDSADNERICKLFIVYDSDKNPFRSLIPLGMNDPVLMKALLAMAARHHANTGQSFNQLDNPTSPSLINANRDALLFKHQAMEALSHSLRDKNLSDQDSTVASIFLLIFLDLLESGSDGWNFHLEGAKNLIASTYKHSEDQAVINHGPGETVREIRDFIMKQIYLIETLGAAFLRPKLLSQVPSFDQRESQLQETIEKSFLGCSEYILMAIQQLSMERDSIAGSRPLDADAVEIHVQNTTALLKLIRNFDSYAWASKVQQSRTSSPQEIANLCTLSEAYRLGALLYGTRILDFVTGEFTEQDDKVAELLGMADSLKNDEAMFKCVLWPIFVAGLESQWQAQRDFLVGCMERFWDITRCLNAVNATNILQEYWQQESSPGDNRSGWIFNIGRLGRDWLWI</sequence>
<dbReference type="AlphaFoldDB" id="A0A9W9QIL0"/>
<dbReference type="GO" id="GO:0000981">
    <property type="term" value="F:DNA-binding transcription factor activity, RNA polymerase II-specific"/>
    <property type="evidence" value="ECO:0007669"/>
    <property type="project" value="InterPro"/>
</dbReference>
<keyword evidence="5" id="KW-0539">Nucleus</keyword>
<dbReference type="Pfam" id="PF11951">
    <property type="entry name" value="Fungal_trans_2"/>
    <property type="match status" value="1"/>
</dbReference>
<dbReference type="SUPFAM" id="SSF57701">
    <property type="entry name" value="Zn2/Cys6 DNA-binding domain"/>
    <property type="match status" value="1"/>
</dbReference>
<organism evidence="7 8">
    <name type="scientific">Penicillium atrosanguineum</name>
    <dbReference type="NCBI Taxonomy" id="1132637"/>
    <lineage>
        <taxon>Eukaryota</taxon>
        <taxon>Fungi</taxon>
        <taxon>Dikarya</taxon>
        <taxon>Ascomycota</taxon>
        <taxon>Pezizomycotina</taxon>
        <taxon>Eurotiomycetes</taxon>
        <taxon>Eurotiomycetidae</taxon>
        <taxon>Eurotiales</taxon>
        <taxon>Aspergillaceae</taxon>
        <taxon>Penicillium</taxon>
    </lineage>
</organism>
<evidence type="ECO:0000313" key="8">
    <source>
        <dbReference type="Proteomes" id="UP001147746"/>
    </source>
</evidence>
<dbReference type="InterPro" id="IPR001138">
    <property type="entry name" value="Zn2Cys6_DnaBD"/>
</dbReference>
<comment type="caution">
    <text evidence="7">The sequence shown here is derived from an EMBL/GenBank/DDBJ whole genome shotgun (WGS) entry which is preliminary data.</text>
</comment>
<dbReference type="InterPro" id="IPR021858">
    <property type="entry name" value="Fun_TF"/>
</dbReference>
<comment type="subcellular location">
    <subcellularLocation>
        <location evidence="1">Nucleus</location>
    </subcellularLocation>
</comment>
<dbReference type="InterPro" id="IPR036864">
    <property type="entry name" value="Zn2-C6_fun-type_DNA-bd_sf"/>
</dbReference>
<keyword evidence="4" id="KW-0804">Transcription</keyword>
<evidence type="ECO:0000256" key="5">
    <source>
        <dbReference type="ARBA" id="ARBA00023242"/>
    </source>
</evidence>
<dbReference type="SMART" id="SM00066">
    <property type="entry name" value="GAL4"/>
    <property type="match status" value="1"/>
</dbReference>
<dbReference type="GO" id="GO:0008270">
    <property type="term" value="F:zinc ion binding"/>
    <property type="evidence" value="ECO:0007669"/>
    <property type="project" value="InterPro"/>
</dbReference>
<reference evidence="7" key="1">
    <citation type="submission" date="2022-12" db="EMBL/GenBank/DDBJ databases">
        <authorList>
            <person name="Petersen C."/>
        </authorList>
    </citation>
    <scope>NUCLEOTIDE SEQUENCE</scope>
    <source>
        <strain evidence="7">IBT 21472</strain>
    </source>
</reference>
<evidence type="ECO:0000256" key="3">
    <source>
        <dbReference type="ARBA" id="ARBA00023125"/>
    </source>
</evidence>
<protein>
    <recommendedName>
        <fullName evidence="6">Zn(2)-C6 fungal-type domain-containing protein</fullName>
    </recommendedName>
</protein>
<evidence type="ECO:0000256" key="2">
    <source>
        <dbReference type="ARBA" id="ARBA00023015"/>
    </source>
</evidence>
<dbReference type="Proteomes" id="UP001147746">
    <property type="component" value="Unassembled WGS sequence"/>
</dbReference>
<keyword evidence="2" id="KW-0805">Transcription regulation</keyword>
<dbReference type="Gene3D" id="4.10.240.10">
    <property type="entry name" value="Zn(2)-C6 fungal-type DNA-binding domain"/>
    <property type="match status" value="1"/>
</dbReference>
<dbReference type="GO" id="GO:0000976">
    <property type="term" value="F:transcription cis-regulatory region binding"/>
    <property type="evidence" value="ECO:0007669"/>
    <property type="project" value="TreeGrafter"/>
</dbReference>
<keyword evidence="3" id="KW-0238">DNA-binding</keyword>
<dbReference type="PROSITE" id="PS00463">
    <property type="entry name" value="ZN2_CY6_FUNGAL_1"/>
    <property type="match status" value="1"/>
</dbReference>
<dbReference type="EMBL" id="JAPZBO010000001">
    <property type="protein sequence ID" value="KAJ5331612.1"/>
    <property type="molecule type" value="Genomic_DNA"/>
</dbReference>
<gene>
    <name evidence="7" type="ORF">N7476_001395</name>
</gene>
<dbReference type="PROSITE" id="PS50048">
    <property type="entry name" value="ZN2_CY6_FUNGAL_2"/>
    <property type="match status" value="1"/>
</dbReference>